<name>A0A1Q2CUS6_9ACTN</name>
<dbReference type="OrthoDB" id="3712240at2"/>
<keyword evidence="1" id="KW-0812">Transmembrane</keyword>
<dbReference type="RefSeq" id="WP_077347598.1">
    <property type="nucleotide sequence ID" value="NZ_CP019607.1"/>
</dbReference>
<dbReference type="Proteomes" id="UP000188235">
    <property type="component" value="Chromosome"/>
</dbReference>
<gene>
    <name evidence="2" type="ORF">BW733_02460</name>
</gene>
<protein>
    <submittedName>
        <fullName evidence="2">Uncharacterized protein</fullName>
    </submittedName>
</protein>
<organism evidence="2 3">
    <name type="scientific">Tessaracoccus flavescens</name>
    <dbReference type="NCBI Taxonomy" id="399497"/>
    <lineage>
        <taxon>Bacteria</taxon>
        <taxon>Bacillati</taxon>
        <taxon>Actinomycetota</taxon>
        <taxon>Actinomycetes</taxon>
        <taxon>Propionibacteriales</taxon>
        <taxon>Propionibacteriaceae</taxon>
        <taxon>Tessaracoccus</taxon>
    </lineage>
</organism>
<accession>A0A1Q2CUS6</accession>
<evidence type="ECO:0000313" key="3">
    <source>
        <dbReference type="Proteomes" id="UP000188235"/>
    </source>
</evidence>
<evidence type="ECO:0000256" key="1">
    <source>
        <dbReference type="SAM" id="Phobius"/>
    </source>
</evidence>
<dbReference type="AlphaFoldDB" id="A0A1Q2CUS6"/>
<keyword evidence="1" id="KW-0472">Membrane</keyword>
<feature type="transmembrane region" description="Helical" evidence="1">
    <location>
        <begin position="70"/>
        <end position="89"/>
    </location>
</feature>
<sequence length="102" mass="10836">MRKRIGLWGFIVAGLAIAVWGTLSWASPSTSCRGVEMNPGDVCEYSSLTNVHGGKVQRYEDRIDIAREQAPFAVAAGVGLMAFGLVIVAQGRRGKVPTASEA</sequence>
<keyword evidence="3" id="KW-1185">Reference proteome</keyword>
<proteinExistence type="predicted"/>
<dbReference type="EMBL" id="CP019607">
    <property type="protein sequence ID" value="AQP49865.1"/>
    <property type="molecule type" value="Genomic_DNA"/>
</dbReference>
<evidence type="ECO:0000313" key="2">
    <source>
        <dbReference type="EMBL" id="AQP49865.1"/>
    </source>
</evidence>
<reference evidence="2 3" key="1">
    <citation type="journal article" date="2008" name="Int. J. Syst. Evol. Microbiol.">
        <title>Tessaracoccus flavescens sp. nov., isolated from marine sediment.</title>
        <authorList>
            <person name="Lee D.W."/>
            <person name="Lee S.D."/>
        </authorList>
    </citation>
    <scope>NUCLEOTIDE SEQUENCE [LARGE SCALE GENOMIC DNA]</scope>
    <source>
        <strain evidence="2 3">SST-39T</strain>
    </source>
</reference>
<dbReference type="KEGG" id="tfa:BW733_02460"/>
<keyword evidence="1" id="KW-1133">Transmembrane helix</keyword>